<evidence type="ECO:0000256" key="1">
    <source>
        <dbReference type="SAM" id="MobiDB-lite"/>
    </source>
</evidence>
<feature type="signal peptide" evidence="2">
    <location>
        <begin position="1"/>
        <end position="21"/>
    </location>
</feature>
<organism evidence="3">
    <name type="scientific">Lepeophtheirus salmonis</name>
    <name type="common">Salmon louse</name>
    <name type="synonym">Caligus salmonis</name>
    <dbReference type="NCBI Taxonomy" id="72036"/>
    <lineage>
        <taxon>Eukaryota</taxon>
        <taxon>Metazoa</taxon>
        <taxon>Ecdysozoa</taxon>
        <taxon>Arthropoda</taxon>
        <taxon>Crustacea</taxon>
        <taxon>Multicrustacea</taxon>
        <taxon>Hexanauplia</taxon>
        <taxon>Copepoda</taxon>
        <taxon>Siphonostomatoida</taxon>
        <taxon>Caligidae</taxon>
        <taxon>Lepeophtheirus</taxon>
    </lineage>
</organism>
<accession>A0A0K2U8G5</accession>
<dbReference type="OrthoDB" id="10542991at2759"/>
<proteinExistence type="predicted"/>
<protein>
    <recommendedName>
        <fullName evidence="4">WAP domain-containing protein</fullName>
    </recommendedName>
</protein>
<evidence type="ECO:0000313" key="3">
    <source>
        <dbReference type="EMBL" id="CDW34518.1"/>
    </source>
</evidence>
<sequence>MKTSCLSLCFLLLIMFHICLTLNPKCPHCRMRRNRMTIAQPNEGTSREHVRPFAKSLHRRKKRLNPYRRQRITPKEDEEDGYVITAVILDEEDKEVKHKEFGDRNNGGYDVEEDGDYEKSSYLTAKIADKFKNVANHFENWSNNFEPAKTSSIRAQMSEDVECPIVQGTPSCRQYDGQDECAVTNTRDPSCPKGICCFNGCSNVCFSKSILRPRKTYDRVPGGELNRVSSTGGSCPKPKSFQECNIYERSECWSPGVPDIDCPGSAPCCFDGCRNICMGGSKMDDTRPPSSSSGNNFPEFPNFYSFTSSGGSPEKPSLNFNGQPQIHAPKSTIQIYPVSFMPHDSASQGSYDSSPQDLPLPPSSYPIYENDEQEIDEDDSYDIALNEETHEDERNIPPRRVVHRLSDYYENSGPSFTDQEYIDDNDHREPEVLEEDGGIEDDRIKPVKNFIRFNKGSQKPVIYISNTFHIPSGVNVGEDQVPEGIHIEDFDPTRTTTDERLYYLSNQESDRRMHRYNGVLTPTDQKPNYHRRSGLRGYNQCPKIEARPSCSIEQTPRPKKCFRPNQYDLEYCDSNELCCFDGCNYSCIPNPSYCNKQAGLRRISIEQCSTTKEMGGRCSVDGTCSGEPGKACCFDGCRDICVENEAGHRSNNEPNNEFVSELLSSPDLIKSSLENYFLG</sequence>
<dbReference type="EMBL" id="HACA01017157">
    <property type="protein sequence ID" value="CDW34518.1"/>
    <property type="molecule type" value="Transcribed_RNA"/>
</dbReference>
<feature type="region of interest" description="Disordered" evidence="1">
    <location>
        <begin position="304"/>
        <end position="325"/>
    </location>
</feature>
<evidence type="ECO:0008006" key="4">
    <source>
        <dbReference type="Google" id="ProtNLM"/>
    </source>
</evidence>
<feature type="chain" id="PRO_5005488497" description="WAP domain-containing protein" evidence="2">
    <location>
        <begin position="22"/>
        <end position="679"/>
    </location>
</feature>
<feature type="region of interest" description="Disordered" evidence="1">
    <location>
        <begin position="341"/>
        <end position="360"/>
    </location>
</feature>
<evidence type="ECO:0000256" key="2">
    <source>
        <dbReference type="SAM" id="SignalP"/>
    </source>
</evidence>
<name>A0A0K2U8G5_LEPSM</name>
<dbReference type="AlphaFoldDB" id="A0A0K2U8G5"/>
<reference evidence="3" key="1">
    <citation type="submission" date="2014-05" db="EMBL/GenBank/DDBJ databases">
        <authorList>
            <person name="Chronopoulou M."/>
        </authorList>
    </citation>
    <scope>NUCLEOTIDE SEQUENCE</scope>
    <source>
        <tissue evidence="3">Whole organism</tissue>
    </source>
</reference>
<keyword evidence="2" id="KW-0732">Signal</keyword>